<gene>
    <name evidence="1" type="ORF">EYF80_031868</name>
</gene>
<proteinExistence type="predicted"/>
<comment type="caution">
    <text evidence="1">The sequence shown here is derived from an EMBL/GenBank/DDBJ whole genome shotgun (WGS) entry which is preliminary data.</text>
</comment>
<sequence length="111" mass="12134">MSSRAMSVHMSPPASAWKVTLKGRGLDRMTFAYVHWLAWFPVVAHISRLVPLETGGAAERELTRTVVGLRPSSWCLTAITHPPIKVIIGVLRELAVFELQVIEGGSSAQVT</sequence>
<dbReference type="AlphaFoldDB" id="A0A4Z2GZ70"/>
<evidence type="ECO:0000313" key="2">
    <source>
        <dbReference type="Proteomes" id="UP000314294"/>
    </source>
</evidence>
<dbReference type="Proteomes" id="UP000314294">
    <property type="component" value="Unassembled WGS sequence"/>
</dbReference>
<protein>
    <submittedName>
        <fullName evidence="1">Uncharacterized protein</fullName>
    </submittedName>
</protein>
<accession>A0A4Z2GZ70</accession>
<dbReference type="EMBL" id="SRLO01000393">
    <property type="protein sequence ID" value="TNN57952.1"/>
    <property type="molecule type" value="Genomic_DNA"/>
</dbReference>
<evidence type="ECO:0000313" key="1">
    <source>
        <dbReference type="EMBL" id="TNN57952.1"/>
    </source>
</evidence>
<reference evidence="1 2" key="1">
    <citation type="submission" date="2019-03" db="EMBL/GenBank/DDBJ databases">
        <title>First draft genome of Liparis tanakae, snailfish: a comprehensive survey of snailfish specific genes.</title>
        <authorList>
            <person name="Kim W."/>
            <person name="Song I."/>
            <person name="Jeong J.-H."/>
            <person name="Kim D."/>
            <person name="Kim S."/>
            <person name="Ryu S."/>
            <person name="Song J.Y."/>
            <person name="Lee S.K."/>
        </authorList>
    </citation>
    <scope>NUCLEOTIDE SEQUENCE [LARGE SCALE GENOMIC DNA]</scope>
    <source>
        <tissue evidence="1">Muscle</tissue>
    </source>
</reference>
<name>A0A4Z2GZ70_9TELE</name>
<keyword evidence="2" id="KW-1185">Reference proteome</keyword>
<organism evidence="1 2">
    <name type="scientific">Liparis tanakae</name>
    <name type="common">Tanaka's snailfish</name>
    <dbReference type="NCBI Taxonomy" id="230148"/>
    <lineage>
        <taxon>Eukaryota</taxon>
        <taxon>Metazoa</taxon>
        <taxon>Chordata</taxon>
        <taxon>Craniata</taxon>
        <taxon>Vertebrata</taxon>
        <taxon>Euteleostomi</taxon>
        <taxon>Actinopterygii</taxon>
        <taxon>Neopterygii</taxon>
        <taxon>Teleostei</taxon>
        <taxon>Neoteleostei</taxon>
        <taxon>Acanthomorphata</taxon>
        <taxon>Eupercaria</taxon>
        <taxon>Perciformes</taxon>
        <taxon>Cottioidei</taxon>
        <taxon>Cottales</taxon>
        <taxon>Liparidae</taxon>
        <taxon>Liparis</taxon>
    </lineage>
</organism>